<evidence type="ECO:0000313" key="2">
    <source>
        <dbReference type="EMBL" id="MQA55434.1"/>
    </source>
</evidence>
<evidence type="ECO:0000313" key="3">
    <source>
        <dbReference type="Proteomes" id="UP000486534"/>
    </source>
</evidence>
<dbReference type="EMBL" id="WHUV01000003">
    <property type="protein sequence ID" value="MQA55434.1"/>
    <property type="molecule type" value="Genomic_DNA"/>
</dbReference>
<comment type="caution">
    <text evidence="2">The sequence shown here is derived from an EMBL/GenBank/DDBJ whole genome shotgun (WGS) entry which is preliminary data.</text>
</comment>
<dbReference type="RefSeq" id="WP_152898530.1">
    <property type="nucleotide sequence ID" value="NZ_WHUV01000003.1"/>
</dbReference>
<dbReference type="SUPFAM" id="SSF160104">
    <property type="entry name" value="Acetoacetate decarboxylase-like"/>
    <property type="match status" value="1"/>
</dbReference>
<reference evidence="2 3" key="1">
    <citation type="submission" date="2019-10" db="EMBL/GenBank/DDBJ databases">
        <title>Pseudomonas dajingensis sp. nov., isolated from the profound head ulcers of farmed Murray cod (Maccullochella peelii peelii).</title>
        <authorList>
            <person name="Liu Y."/>
        </authorList>
    </citation>
    <scope>NUCLEOTIDE SEQUENCE [LARGE SCALE GENOMIC DNA]</scope>
    <source>
        <strain evidence="2 3">MC042</strain>
    </source>
</reference>
<dbReference type="GO" id="GO:0016829">
    <property type="term" value="F:lyase activity"/>
    <property type="evidence" value="ECO:0007669"/>
    <property type="project" value="InterPro"/>
</dbReference>
<evidence type="ECO:0000256" key="1">
    <source>
        <dbReference type="SAM" id="MobiDB-lite"/>
    </source>
</evidence>
<dbReference type="InterPro" id="IPR023375">
    <property type="entry name" value="ADC_dom_sf"/>
</dbReference>
<dbReference type="Proteomes" id="UP000486534">
    <property type="component" value="Unassembled WGS sequence"/>
</dbReference>
<proteinExistence type="predicted"/>
<dbReference type="AlphaFoldDB" id="A0A7X1PNE5"/>
<name>A0A7X1PNE5_9PSED</name>
<organism evidence="2 3">
    <name type="scientific">Pseudomonas piscis</name>
    <dbReference type="NCBI Taxonomy" id="2614538"/>
    <lineage>
        <taxon>Bacteria</taxon>
        <taxon>Pseudomonadati</taxon>
        <taxon>Pseudomonadota</taxon>
        <taxon>Gammaproteobacteria</taxon>
        <taxon>Pseudomonadales</taxon>
        <taxon>Pseudomonadaceae</taxon>
        <taxon>Pseudomonas</taxon>
    </lineage>
</organism>
<accession>A0A7X1PNE5</accession>
<evidence type="ECO:0008006" key="4">
    <source>
        <dbReference type="Google" id="ProtNLM"/>
    </source>
</evidence>
<protein>
    <recommendedName>
        <fullName evidence="4">Acetoacetate decarboxylase</fullName>
    </recommendedName>
</protein>
<dbReference type="InterPro" id="IPR010451">
    <property type="entry name" value="Acetoacetate_decarboxylase"/>
</dbReference>
<dbReference type="Gene3D" id="2.40.400.10">
    <property type="entry name" value="Acetoacetate decarboxylase-like"/>
    <property type="match status" value="1"/>
</dbReference>
<feature type="region of interest" description="Disordered" evidence="1">
    <location>
        <begin position="28"/>
        <end position="48"/>
    </location>
</feature>
<sequence>MHNNQQLDSAKATEKVALKTFDGIPRMPALFGRQPGPRQRPDRNEGYPAKGASTLASWVVARADANALKTLLPVGFTLAEPLLIVEAVSLSNLPWLAGRGYEMLMVSVPVTYRNGDLEQQGRLELVTWEDCPDAILSGREELGWNKVYADTMKRHSGNDGKSVRYIASWGGTRFFDMEITLKCLPGIPGSWRKGPLMHYRVLPRTGAWGELEVEQVTAAPAMVPLTSMRSLKGGIGCFRFYPATFEQLPTLAHVVNRLAAIQLVEVVDAGQAQVAAWTRLHDMQVLSSTSPIPFVANRPIESDDETFDQEVPS</sequence>
<dbReference type="Pfam" id="PF06314">
    <property type="entry name" value="ADC"/>
    <property type="match status" value="1"/>
</dbReference>
<gene>
    <name evidence="2" type="ORF">GDH07_19130</name>
</gene>